<name>A0A7W4Z6I9_9GAMM</name>
<reference evidence="3 4" key="1">
    <citation type="submission" date="2020-08" db="EMBL/GenBank/DDBJ databases">
        <title>Genomic Encyclopedia of Type Strains, Phase III (KMG-III): the genomes of soil and plant-associated and newly described type strains.</title>
        <authorList>
            <person name="Whitman W."/>
        </authorList>
    </citation>
    <scope>NUCLEOTIDE SEQUENCE [LARGE SCALE GENOMIC DNA]</scope>
    <source>
        <strain evidence="3 4">CECT 8654</strain>
    </source>
</reference>
<dbReference type="AlphaFoldDB" id="A0A7W4Z6I9"/>
<dbReference type="Gene3D" id="3.40.50.720">
    <property type="entry name" value="NAD(P)-binding Rossmann-like Domain"/>
    <property type="match status" value="1"/>
</dbReference>
<dbReference type="InterPro" id="IPR002347">
    <property type="entry name" value="SDR_fam"/>
</dbReference>
<evidence type="ECO:0000256" key="1">
    <source>
        <dbReference type="ARBA" id="ARBA00006484"/>
    </source>
</evidence>
<comment type="caution">
    <text evidence="3">The sequence shown here is derived from an EMBL/GenBank/DDBJ whole genome shotgun (WGS) entry which is preliminary data.</text>
</comment>
<dbReference type="PRINTS" id="PR00081">
    <property type="entry name" value="GDHRDH"/>
</dbReference>
<proteinExistence type="inferred from homology"/>
<dbReference type="NCBIfam" id="NF004843">
    <property type="entry name" value="PRK06194.1"/>
    <property type="match status" value="1"/>
</dbReference>
<dbReference type="SUPFAM" id="SSF51735">
    <property type="entry name" value="NAD(P)-binding Rossmann-fold domains"/>
    <property type="match status" value="1"/>
</dbReference>
<dbReference type="InterPro" id="IPR036291">
    <property type="entry name" value="NAD(P)-bd_dom_sf"/>
</dbReference>
<keyword evidence="2" id="KW-0560">Oxidoreductase</keyword>
<comment type="similarity">
    <text evidence="1">Belongs to the short-chain dehydrogenases/reductases (SDR) family.</text>
</comment>
<sequence length="275" mass="29298">MEILKDRVAIITGAGSGLGRELAKLCAAEGMKLVLADVDEKGLEETRTLLGAAESVLRRTDVTKRDELDALAELTYSSFGKAHLLFNNAGVAASGPVWSSTAAEWEWVMGVNVMGVVHGIQAFVPRMLEQGEPAHVVSTASLAGLTSVPGSGVYCVSKHSVVTLSECLYHDLQIAKADIGVSVLCPAFFKTGIAESERNRPAELSDSNPAGAAYAEFVRAAIEAGKLSAEDVARITLEGVKSERFYILPHNGARKTVQLRMTDILEDRKPTSPMG</sequence>
<dbReference type="Proteomes" id="UP000537130">
    <property type="component" value="Unassembled WGS sequence"/>
</dbReference>
<dbReference type="Pfam" id="PF00106">
    <property type="entry name" value="adh_short"/>
    <property type="match status" value="1"/>
</dbReference>
<accession>A0A7W4Z6I9</accession>
<evidence type="ECO:0000256" key="2">
    <source>
        <dbReference type="ARBA" id="ARBA00023002"/>
    </source>
</evidence>
<dbReference type="RefSeq" id="WP_183409636.1">
    <property type="nucleotide sequence ID" value="NZ_JACHWY010000001.1"/>
</dbReference>
<dbReference type="EMBL" id="JACHWY010000001">
    <property type="protein sequence ID" value="MBB3046985.1"/>
    <property type="molecule type" value="Genomic_DNA"/>
</dbReference>
<organism evidence="3 4">
    <name type="scientific">Litorivivens lipolytica</name>
    <dbReference type="NCBI Taxonomy" id="1524264"/>
    <lineage>
        <taxon>Bacteria</taxon>
        <taxon>Pseudomonadati</taxon>
        <taxon>Pseudomonadota</taxon>
        <taxon>Gammaproteobacteria</taxon>
        <taxon>Litorivivens</taxon>
    </lineage>
</organism>
<evidence type="ECO:0000313" key="4">
    <source>
        <dbReference type="Proteomes" id="UP000537130"/>
    </source>
</evidence>
<dbReference type="CDD" id="cd05233">
    <property type="entry name" value="SDR_c"/>
    <property type="match status" value="1"/>
</dbReference>
<dbReference type="PANTHER" id="PTHR24322">
    <property type="entry name" value="PKSB"/>
    <property type="match status" value="1"/>
</dbReference>
<dbReference type="GO" id="GO:0016616">
    <property type="term" value="F:oxidoreductase activity, acting on the CH-OH group of donors, NAD or NADP as acceptor"/>
    <property type="evidence" value="ECO:0007669"/>
    <property type="project" value="TreeGrafter"/>
</dbReference>
<protein>
    <submittedName>
        <fullName evidence="3">NAD(P)-dependent dehydrogenase (Short-subunit alcohol dehydrogenase family)</fullName>
    </submittedName>
</protein>
<gene>
    <name evidence="3" type="ORF">FHR99_001221</name>
</gene>
<keyword evidence="4" id="KW-1185">Reference proteome</keyword>
<dbReference type="PANTHER" id="PTHR24322:SF736">
    <property type="entry name" value="RETINOL DEHYDROGENASE 10"/>
    <property type="match status" value="1"/>
</dbReference>
<evidence type="ECO:0000313" key="3">
    <source>
        <dbReference type="EMBL" id="MBB3046985.1"/>
    </source>
</evidence>